<dbReference type="EMBL" id="BGPR01000611">
    <property type="protein sequence ID" value="GBM28449.1"/>
    <property type="molecule type" value="Genomic_DNA"/>
</dbReference>
<dbReference type="Proteomes" id="UP000499080">
    <property type="component" value="Unassembled WGS sequence"/>
</dbReference>
<keyword evidence="2" id="KW-1185">Reference proteome</keyword>
<protein>
    <submittedName>
        <fullName evidence="1">Uncharacterized protein</fullName>
    </submittedName>
</protein>
<reference evidence="1 2" key="1">
    <citation type="journal article" date="2019" name="Sci. Rep.">
        <title>Orb-weaving spider Araneus ventricosus genome elucidates the spidroin gene catalogue.</title>
        <authorList>
            <person name="Kono N."/>
            <person name="Nakamura H."/>
            <person name="Ohtoshi R."/>
            <person name="Moran D.A.P."/>
            <person name="Shinohara A."/>
            <person name="Yoshida Y."/>
            <person name="Fujiwara M."/>
            <person name="Mori M."/>
            <person name="Tomita M."/>
            <person name="Arakawa K."/>
        </authorList>
    </citation>
    <scope>NUCLEOTIDE SEQUENCE [LARGE SCALE GENOMIC DNA]</scope>
</reference>
<name>A0A4Y2EJM3_ARAVE</name>
<evidence type="ECO:0000313" key="1">
    <source>
        <dbReference type="EMBL" id="GBM28449.1"/>
    </source>
</evidence>
<accession>A0A4Y2EJM3</accession>
<proteinExistence type="predicted"/>
<dbReference type="AlphaFoldDB" id="A0A4Y2EJM3"/>
<comment type="caution">
    <text evidence="1">The sequence shown here is derived from an EMBL/GenBank/DDBJ whole genome shotgun (WGS) entry which is preliminary data.</text>
</comment>
<organism evidence="1 2">
    <name type="scientific">Araneus ventricosus</name>
    <name type="common">Orbweaver spider</name>
    <name type="synonym">Epeira ventricosa</name>
    <dbReference type="NCBI Taxonomy" id="182803"/>
    <lineage>
        <taxon>Eukaryota</taxon>
        <taxon>Metazoa</taxon>
        <taxon>Ecdysozoa</taxon>
        <taxon>Arthropoda</taxon>
        <taxon>Chelicerata</taxon>
        <taxon>Arachnida</taxon>
        <taxon>Araneae</taxon>
        <taxon>Araneomorphae</taxon>
        <taxon>Entelegynae</taxon>
        <taxon>Araneoidea</taxon>
        <taxon>Araneidae</taxon>
        <taxon>Araneus</taxon>
    </lineage>
</organism>
<evidence type="ECO:0000313" key="2">
    <source>
        <dbReference type="Proteomes" id="UP000499080"/>
    </source>
</evidence>
<sequence>MSMFESDILIVLTSMPEEGESLIRQDRGCRPGDTVSSIPGNECVLFLSLAAWDLVLSCKNKTPKLWSGHTAQSDFNLFPTLKSTLSGPHF</sequence>
<gene>
    <name evidence="1" type="ORF">AVEN_33902_1</name>
</gene>
<dbReference type="OrthoDB" id="6475849at2759"/>